<dbReference type="Gene3D" id="3.40.109.10">
    <property type="entry name" value="NADH Oxidase"/>
    <property type="match status" value="1"/>
</dbReference>
<organism evidence="2">
    <name type="scientific">marine sediment metagenome</name>
    <dbReference type="NCBI Taxonomy" id="412755"/>
    <lineage>
        <taxon>unclassified sequences</taxon>
        <taxon>metagenomes</taxon>
        <taxon>ecological metagenomes</taxon>
    </lineage>
</organism>
<dbReference type="SUPFAM" id="SSF55469">
    <property type="entry name" value="FMN-dependent nitroreductase-like"/>
    <property type="match status" value="1"/>
</dbReference>
<sequence>MNQEEIKKEIENTGFEEIIDLPEPKIKGEMSLEEAIKDRRSIRSFDEKDLNLEQISQLLWAAQGITDERGHRASPSAGALYPLELYIVKKDGAYHYIPEGHKLIL</sequence>
<proteinExistence type="predicted"/>
<dbReference type="InterPro" id="IPR000415">
    <property type="entry name" value="Nitroreductase-like"/>
</dbReference>
<dbReference type="EMBL" id="BART01002224">
    <property type="protein sequence ID" value="GAG58333.1"/>
    <property type="molecule type" value="Genomic_DNA"/>
</dbReference>
<dbReference type="PANTHER" id="PTHR43745">
    <property type="entry name" value="NITROREDUCTASE MJ1384-RELATED"/>
    <property type="match status" value="1"/>
</dbReference>
<dbReference type="InterPro" id="IPR052544">
    <property type="entry name" value="Bacteriocin_Proc_Enz"/>
</dbReference>
<reference evidence="2" key="1">
    <citation type="journal article" date="2014" name="Front. Microbiol.">
        <title>High frequency of phylogenetically diverse reductive dehalogenase-homologous genes in deep subseafloor sedimentary metagenomes.</title>
        <authorList>
            <person name="Kawai M."/>
            <person name="Futagami T."/>
            <person name="Toyoda A."/>
            <person name="Takaki Y."/>
            <person name="Nishi S."/>
            <person name="Hori S."/>
            <person name="Arai W."/>
            <person name="Tsubouchi T."/>
            <person name="Morono Y."/>
            <person name="Uchiyama I."/>
            <person name="Ito T."/>
            <person name="Fujiyama A."/>
            <person name="Inagaki F."/>
            <person name="Takami H."/>
        </authorList>
    </citation>
    <scope>NUCLEOTIDE SEQUENCE</scope>
    <source>
        <strain evidence="2">Expedition CK06-06</strain>
    </source>
</reference>
<name>X0ZDB9_9ZZZZ</name>
<evidence type="ECO:0000259" key="1">
    <source>
        <dbReference type="Pfam" id="PF00881"/>
    </source>
</evidence>
<gene>
    <name evidence="2" type="ORF">S01H4_06971</name>
</gene>
<feature type="domain" description="Nitroreductase" evidence="1">
    <location>
        <begin position="36"/>
        <end position="94"/>
    </location>
</feature>
<accession>X0ZDB9</accession>
<dbReference type="Pfam" id="PF00881">
    <property type="entry name" value="Nitroreductase"/>
    <property type="match status" value="1"/>
</dbReference>
<dbReference type="AlphaFoldDB" id="X0ZDB9"/>
<dbReference type="InterPro" id="IPR029479">
    <property type="entry name" value="Nitroreductase"/>
</dbReference>
<dbReference type="PANTHER" id="PTHR43745:SF2">
    <property type="entry name" value="NITROREDUCTASE MJ1384-RELATED"/>
    <property type="match status" value="1"/>
</dbReference>
<protein>
    <recommendedName>
        <fullName evidence="1">Nitroreductase domain-containing protein</fullName>
    </recommendedName>
</protein>
<evidence type="ECO:0000313" key="2">
    <source>
        <dbReference type="EMBL" id="GAG58333.1"/>
    </source>
</evidence>
<comment type="caution">
    <text evidence="2">The sequence shown here is derived from an EMBL/GenBank/DDBJ whole genome shotgun (WGS) entry which is preliminary data.</text>
</comment>
<dbReference type="GO" id="GO:0016491">
    <property type="term" value="F:oxidoreductase activity"/>
    <property type="evidence" value="ECO:0007669"/>
    <property type="project" value="InterPro"/>
</dbReference>